<organism evidence="2 4">
    <name type="scientific">Adineta ricciae</name>
    <name type="common">Rotifer</name>
    <dbReference type="NCBI Taxonomy" id="249248"/>
    <lineage>
        <taxon>Eukaryota</taxon>
        <taxon>Metazoa</taxon>
        <taxon>Spiralia</taxon>
        <taxon>Gnathifera</taxon>
        <taxon>Rotifera</taxon>
        <taxon>Eurotatoria</taxon>
        <taxon>Bdelloidea</taxon>
        <taxon>Adinetida</taxon>
        <taxon>Adinetidae</taxon>
        <taxon>Adineta</taxon>
    </lineage>
</organism>
<proteinExistence type="predicted"/>
<feature type="region of interest" description="Disordered" evidence="1">
    <location>
        <begin position="265"/>
        <end position="329"/>
    </location>
</feature>
<dbReference type="Proteomes" id="UP000663828">
    <property type="component" value="Unassembled WGS sequence"/>
</dbReference>
<evidence type="ECO:0000313" key="4">
    <source>
        <dbReference type="Proteomes" id="UP000663828"/>
    </source>
</evidence>
<feature type="compositionally biased region" description="Polar residues" evidence="1">
    <location>
        <begin position="114"/>
        <end position="125"/>
    </location>
</feature>
<feature type="compositionally biased region" description="Polar residues" evidence="1">
    <location>
        <begin position="265"/>
        <end position="276"/>
    </location>
</feature>
<name>A0A814XA69_ADIRI</name>
<feature type="compositionally biased region" description="Acidic residues" evidence="1">
    <location>
        <begin position="278"/>
        <end position="288"/>
    </location>
</feature>
<evidence type="ECO:0000313" key="3">
    <source>
        <dbReference type="EMBL" id="CAF1441508.1"/>
    </source>
</evidence>
<feature type="region of interest" description="Disordered" evidence="1">
    <location>
        <begin position="106"/>
        <end position="125"/>
    </location>
</feature>
<sequence>MSIDLSNLPDDVLSYTNDRLYTFVEESLGHDEMMVIKIQSINNVRALINVPDIMAFFNFNSKEINALKERVCFVDEDKKLFLVEAGIKANIANLVLLLKEKANKETKRAKNRKPSSTSLQTSTQANNNQSILSTSNLSDVTIINSQLTPVISTTPELNSPNYYIHKICENIDNYCVNTFNNITLTNDVDYKIFMNVLNPSIDGTITCGCKTNIKLIFRSKSNAFQLSAYFKHIKKSRCIMMKKKRQGLNNVSNVNKSLLDVASQENNTSTASNIQNVPDEEIVDDGDESSQMVINDSITTVSNSHGRKRSLQSRSTSSITKKKTNHYSE</sequence>
<reference evidence="2" key="1">
    <citation type="submission" date="2021-02" db="EMBL/GenBank/DDBJ databases">
        <authorList>
            <person name="Nowell W R."/>
        </authorList>
    </citation>
    <scope>NUCLEOTIDE SEQUENCE</scope>
</reference>
<dbReference type="OrthoDB" id="10062977at2759"/>
<keyword evidence="4" id="KW-1185">Reference proteome</keyword>
<comment type="caution">
    <text evidence="2">The sequence shown here is derived from an EMBL/GenBank/DDBJ whole genome shotgun (WGS) entry which is preliminary data.</text>
</comment>
<gene>
    <name evidence="3" type="ORF">EDS130_LOCUS38906</name>
    <name evidence="2" type="ORF">XAT740_LOCUS24252</name>
</gene>
<protein>
    <submittedName>
        <fullName evidence="2">Uncharacterized protein</fullName>
    </submittedName>
</protein>
<accession>A0A814XA69</accession>
<dbReference type="EMBL" id="CAJNOR010001867">
    <property type="protein sequence ID" value="CAF1212190.1"/>
    <property type="molecule type" value="Genomic_DNA"/>
</dbReference>
<evidence type="ECO:0000256" key="1">
    <source>
        <dbReference type="SAM" id="MobiDB-lite"/>
    </source>
</evidence>
<evidence type="ECO:0000313" key="2">
    <source>
        <dbReference type="EMBL" id="CAF1212190.1"/>
    </source>
</evidence>
<dbReference type="Proteomes" id="UP000663852">
    <property type="component" value="Unassembled WGS sequence"/>
</dbReference>
<feature type="compositionally biased region" description="Basic residues" evidence="1">
    <location>
        <begin position="320"/>
        <end position="329"/>
    </location>
</feature>
<dbReference type="EMBL" id="CAJNOJ010000419">
    <property type="protein sequence ID" value="CAF1441508.1"/>
    <property type="molecule type" value="Genomic_DNA"/>
</dbReference>
<feature type="compositionally biased region" description="Polar residues" evidence="1">
    <location>
        <begin position="289"/>
        <end position="304"/>
    </location>
</feature>
<dbReference type="AlphaFoldDB" id="A0A814XA69"/>